<name>A0A679J0E4_9HYPH</name>
<evidence type="ECO:0000259" key="3">
    <source>
        <dbReference type="PROSITE" id="PS51186"/>
    </source>
</evidence>
<evidence type="ECO:0000256" key="1">
    <source>
        <dbReference type="ARBA" id="ARBA00022679"/>
    </source>
</evidence>
<protein>
    <recommendedName>
        <fullName evidence="3">N-acetyltransferase domain-containing protein</fullName>
    </recommendedName>
</protein>
<gene>
    <name evidence="4" type="ORF">MBUL_03817</name>
</gene>
<dbReference type="CDD" id="cd04301">
    <property type="entry name" value="NAT_SF"/>
    <property type="match status" value="1"/>
</dbReference>
<sequence>MASRYGLEIRAATAADAAGLAALFRASGHSIAASDLAERLEALRLGSGTALIAVEWGPPSGLVVLHWYRSLTAAQPVAQITGLLVGPEERRRGIGRLLLKAASQAARMAGCTTLELAAPPDDETLLAFCDSTGFERAGSMFTRPLRKKS</sequence>
<dbReference type="InterPro" id="IPR000182">
    <property type="entry name" value="GNAT_dom"/>
</dbReference>
<proteinExistence type="predicted"/>
<dbReference type="Gene3D" id="3.40.630.30">
    <property type="match status" value="1"/>
</dbReference>
<dbReference type="SUPFAM" id="SSF55729">
    <property type="entry name" value="Acyl-CoA N-acyltransferases (Nat)"/>
    <property type="match status" value="1"/>
</dbReference>
<dbReference type="Pfam" id="PF00583">
    <property type="entry name" value="Acetyltransf_1"/>
    <property type="match status" value="1"/>
</dbReference>
<dbReference type="InterPro" id="IPR050832">
    <property type="entry name" value="Bact_Acetyltransf"/>
</dbReference>
<reference evidence="4" key="1">
    <citation type="submission" date="2019-12" db="EMBL/GenBank/DDBJ databases">
        <authorList>
            <person name="Cremers G."/>
        </authorList>
    </citation>
    <scope>NUCLEOTIDE SEQUENCE</scope>
    <source>
        <strain evidence="4">Mbul1</strain>
    </source>
</reference>
<dbReference type="PROSITE" id="PS51186">
    <property type="entry name" value="GNAT"/>
    <property type="match status" value="1"/>
</dbReference>
<dbReference type="EMBL" id="LR743504">
    <property type="protein sequence ID" value="CAA2106730.1"/>
    <property type="molecule type" value="Genomic_DNA"/>
</dbReference>
<evidence type="ECO:0000313" key="4">
    <source>
        <dbReference type="EMBL" id="CAA2106730.1"/>
    </source>
</evidence>
<keyword evidence="2" id="KW-0012">Acyltransferase</keyword>
<feature type="domain" description="N-acetyltransferase" evidence="3">
    <location>
        <begin position="7"/>
        <end position="149"/>
    </location>
</feature>
<accession>A0A679J0E4</accession>
<dbReference type="PANTHER" id="PTHR43877:SF1">
    <property type="entry name" value="ACETYLTRANSFERASE"/>
    <property type="match status" value="1"/>
</dbReference>
<dbReference type="PANTHER" id="PTHR43877">
    <property type="entry name" value="AMINOALKYLPHOSPHONATE N-ACETYLTRANSFERASE-RELATED-RELATED"/>
    <property type="match status" value="1"/>
</dbReference>
<dbReference type="GO" id="GO:0016747">
    <property type="term" value="F:acyltransferase activity, transferring groups other than amino-acyl groups"/>
    <property type="evidence" value="ECO:0007669"/>
    <property type="project" value="InterPro"/>
</dbReference>
<organism evidence="4">
    <name type="scientific">Methylobacterium bullatum</name>
    <dbReference type="NCBI Taxonomy" id="570505"/>
    <lineage>
        <taxon>Bacteria</taxon>
        <taxon>Pseudomonadati</taxon>
        <taxon>Pseudomonadota</taxon>
        <taxon>Alphaproteobacteria</taxon>
        <taxon>Hyphomicrobiales</taxon>
        <taxon>Methylobacteriaceae</taxon>
        <taxon>Methylobacterium</taxon>
    </lineage>
</organism>
<dbReference type="InterPro" id="IPR016181">
    <property type="entry name" value="Acyl_CoA_acyltransferase"/>
</dbReference>
<evidence type="ECO:0000256" key="2">
    <source>
        <dbReference type="ARBA" id="ARBA00023315"/>
    </source>
</evidence>
<dbReference type="AlphaFoldDB" id="A0A679J0E4"/>
<keyword evidence="1" id="KW-0808">Transferase</keyword>